<accession>A0ABN9L7S3</accession>
<organism evidence="1 2">
    <name type="scientific">Ranitomeya imitator</name>
    <name type="common">mimic poison frog</name>
    <dbReference type="NCBI Taxonomy" id="111125"/>
    <lineage>
        <taxon>Eukaryota</taxon>
        <taxon>Metazoa</taxon>
        <taxon>Chordata</taxon>
        <taxon>Craniata</taxon>
        <taxon>Vertebrata</taxon>
        <taxon>Euteleostomi</taxon>
        <taxon>Amphibia</taxon>
        <taxon>Batrachia</taxon>
        <taxon>Anura</taxon>
        <taxon>Neobatrachia</taxon>
        <taxon>Hyloidea</taxon>
        <taxon>Dendrobatidae</taxon>
        <taxon>Dendrobatinae</taxon>
        <taxon>Ranitomeya</taxon>
    </lineage>
</organism>
<protein>
    <submittedName>
        <fullName evidence="1">Uncharacterized protein</fullName>
    </submittedName>
</protein>
<name>A0ABN9L7S3_9NEOB</name>
<gene>
    <name evidence="1" type="ORF">RIMI_LOCUS5695762</name>
</gene>
<keyword evidence="2" id="KW-1185">Reference proteome</keyword>
<reference evidence="1" key="1">
    <citation type="submission" date="2023-07" db="EMBL/GenBank/DDBJ databases">
        <authorList>
            <person name="Stuckert A."/>
        </authorList>
    </citation>
    <scope>NUCLEOTIDE SEQUENCE</scope>
</reference>
<proteinExistence type="predicted"/>
<evidence type="ECO:0000313" key="1">
    <source>
        <dbReference type="EMBL" id="CAJ0933886.1"/>
    </source>
</evidence>
<dbReference type="Proteomes" id="UP001176940">
    <property type="component" value="Unassembled WGS sequence"/>
</dbReference>
<sequence>MARDAWMKMNAVQSLVFAPMDAVSITLEVTDVIAMMVSRSAPLGQNVLIPVKDLVSLKSYRRCASFHLLIETWLPNLNAAVMEVGVGATNVNCVPFLELQLTRRCVHMVLASPQMEEIWTNVPNLPNPATLYVRIQRAATSAHVLEDTFYKKMARHVKTWMNVQLNSTTASSYALILLEASIASVLLDLPSTSLHVLITMSAMLNQPYAELVVYAKTTLEVSPVNVRKASPWTTVEATVKLVYFVAGSSGTQTVYLRAVSSGFPVFRF</sequence>
<comment type="caution">
    <text evidence="1">The sequence shown here is derived from an EMBL/GenBank/DDBJ whole genome shotgun (WGS) entry which is preliminary data.</text>
</comment>
<evidence type="ECO:0000313" key="2">
    <source>
        <dbReference type="Proteomes" id="UP001176940"/>
    </source>
</evidence>
<dbReference type="EMBL" id="CAUEEQ010009883">
    <property type="protein sequence ID" value="CAJ0933886.1"/>
    <property type="molecule type" value="Genomic_DNA"/>
</dbReference>